<dbReference type="AlphaFoldDB" id="A4BBT8"/>
<dbReference type="OrthoDB" id="9807112at2"/>
<evidence type="ECO:0000256" key="3">
    <source>
        <dbReference type="ARBA" id="ARBA00023098"/>
    </source>
</evidence>
<keyword evidence="3 4" id="KW-0443">Lipid metabolism</keyword>
<feature type="short sequence motif" description="GXGXXG" evidence="4">
    <location>
        <begin position="13"/>
        <end position="18"/>
    </location>
</feature>
<evidence type="ECO:0000256" key="4">
    <source>
        <dbReference type="PROSITE-ProRule" id="PRU01161"/>
    </source>
</evidence>
<dbReference type="STRING" id="314283.MED297_01340"/>
<keyword evidence="1 4" id="KW-0378">Hydrolase</keyword>
<organism evidence="6 7">
    <name type="scientific">Reinekea blandensis MED297</name>
    <dbReference type="NCBI Taxonomy" id="314283"/>
    <lineage>
        <taxon>Bacteria</taxon>
        <taxon>Pseudomonadati</taxon>
        <taxon>Pseudomonadota</taxon>
        <taxon>Gammaproteobacteria</taxon>
        <taxon>Oceanospirillales</taxon>
        <taxon>Saccharospirillaceae</taxon>
        <taxon>Reinekea</taxon>
    </lineage>
</organism>
<gene>
    <name evidence="6" type="ORF">MED297_01340</name>
</gene>
<feature type="short sequence motif" description="GXSXG" evidence="4">
    <location>
        <begin position="40"/>
        <end position="44"/>
    </location>
</feature>
<feature type="active site" description="Nucleophile" evidence="4">
    <location>
        <position position="42"/>
    </location>
</feature>
<dbReference type="GO" id="GO:0016042">
    <property type="term" value="P:lipid catabolic process"/>
    <property type="evidence" value="ECO:0007669"/>
    <property type="project" value="UniProtKB-UniRule"/>
</dbReference>
<evidence type="ECO:0000256" key="1">
    <source>
        <dbReference type="ARBA" id="ARBA00022801"/>
    </source>
</evidence>
<dbReference type="PANTHER" id="PTHR14226:SF57">
    <property type="entry name" value="BLR7027 PROTEIN"/>
    <property type="match status" value="1"/>
</dbReference>
<evidence type="ECO:0000313" key="6">
    <source>
        <dbReference type="EMBL" id="EAR10423.1"/>
    </source>
</evidence>
<dbReference type="CDD" id="cd07209">
    <property type="entry name" value="Pat_hypo_Ecoli_Z1214_like"/>
    <property type="match status" value="1"/>
</dbReference>
<dbReference type="SUPFAM" id="SSF52151">
    <property type="entry name" value="FabD/lysophospholipase-like"/>
    <property type="match status" value="1"/>
</dbReference>
<accession>A4BBT8</accession>
<keyword evidence="2 4" id="KW-0442">Lipid degradation</keyword>
<feature type="active site" description="Proton acceptor" evidence="4">
    <location>
        <position position="182"/>
    </location>
</feature>
<name>A4BBT8_9GAMM</name>
<dbReference type="GO" id="GO:0016787">
    <property type="term" value="F:hydrolase activity"/>
    <property type="evidence" value="ECO:0007669"/>
    <property type="project" value="UniProtKB-UniRule"/>
</dbReference>
<dbReference type="InterPro" id="IPR002641">
    <property type="entry name" value="PNPLA_dom"/>
</dbReference>
<dbReference type="PANTHER" id="PTHR14226">
    <property type="entry name" value="NEUROPATHY TARGET ESTERASE/SWISS CHEESE D.MELANOGASTER"/>
    <property type="match status" value="1"/>
</dbReference>
<dbReference type="EMBL" id="AAOE01000004">
    <property type="protein sequence ID" value="EAR10423.1"/>
    <property type="molecule type" value="Genomic_DNA"/>
</dbReference>
<evidence type="ECO:0000259" key="5">
    <source>
        <dbReference type="PROSITE" id="PS51635"/>
    </source>
</evidence>
<dbReference type="PROSITE" id="PS51635">
    <property type="entry name" value="PNPLA"/>
    <property type="match status" value="1"/>
</dbReference>
<dbReference type="InterPro" id="IPR050301">
    <property type="entry name" value="NTE"/>
</dbReference>
<evidence type="ECO:0000256" key="2">
    <source>
        <dbReference type="ARBA" id="ARBA00022963"/>
    </source>
</evidence>
<feature type="domain" description="PNPLA" evidence="5">
    <location>
        <begin position="9"/>
        <end position="195"/>
    </location>
</feature>
<dbReference type="InterPro" id="IPR016035">
    <property type="entry name" value="Acyl_Trfase/lysoPLipase"/>
</dbReference>
<proteinExistence type="predicted"/>
<dbReference type="Gene3D" id="3.40.1090.10">
    <property type="entry name" value="Cytosolic phospholipase A2 catalytic domain"/>
    <property type="match status" value="2"/>
</dbReference>
<comment type="caution">
    <text evidence="6">The sequence shown here is derived from an EMBL/GenBank/DDBJ whole genome shotgun (WGS) entry which is preliminary data.</text>
</comment>
<dbReference type="Proteomes" id="UP000005953">
    <property type="component" value="Unassembled WGS sequence"/>
</dbReference>
<dbReference type="Pfam" id="PF01734">
    <property type="entry name" value="Patatin"/>
    <property type="match status" value="1"/>
</dbReference>
<dbReference type="HOGENOM" id="CLU_721391_0_0_6"/>
<feature type="short sequence motif" description="DGA/G" evidence="4">
    <location>
        <begin position="182"/>
        <end position="184"/>
    </location>
</feature>
<reference evidence="6 7" key="1">
    <citation type="submission" date="2006-02" db="EMBL/GenBank/DDBJ databases">
        <authorList>
            <person name="Pinhassi J."/>
            <person name="Pedros-Alio C."/>
            <person name="Ferriera S."/>
            <person name="Johnson J."/>
            <person name="Kravitz S."/>
            <person name="Halpern A."/>
            <person name="Remington K."/>
            <person name="Beeson K."/>
            <person name="Tran B."/>
            <person name="Rogers Y.-H."/>
            <person name="Friedman R."/>
            <person name="Venter J.C."/>
        </authorList>
    </citation>
    <scope>NUCLEOTIDE SEQUENCE [LARGE SCALE GENOMIC DNA]</scope>
    <source>
        <strain evidence="6 7">MED297</strain>
    </source>
</reference>
<keyword evidence="7" id="KW-1185">Reference proteome</keyword>
<protein>
    <recommendedName>
        <fullName evidence="5">PNPLA domain-containing protein</fullName>
    </recommendedName>
</protein>
<sequence>MSAEQPYCLVLGGGGAKGVYHIGVWQALKELNIPVNAFIGNSIGAVISAYLAQGAEDELIEIARSMNLSKLIRLNKDEALADENSIREHSLSYWQGVYRNIVERRGLDTSPMRESLESTLDEDIIRENQYDFGVTTVNISDFKPRQVFIEQMAPGQLINYVMASAAFPGFENPMIDGKKYVDGGLFDNVPFTMAKHRGYRKIILVDISGIGLNRRPRTEGTQTVYIKNSIDMGNAFDFDPDFIRDFWQLGYLDAMHAFGRLVGYNYFIEPDDAAESDWDLTVDSALCPDTMQHDRRHRLKSMEICATLLDIPRIKQYTYETLNDAILAKVGEINDAVDALIDEKQLDDSARSSDLLDTFLAEVFDNKIRKRNPYFYLELILHFKPTTALKLAEKALRKLYPRLAILEQYLDKVGAVTEPER</sequence>
<evidence type="ECO:0000313" key="7">
    <source>
        <dbReference type="Proteomes" id="UP000005953"/>
    </source>
</evidence>
<dbReference type="RefSeq" id="WP_008046646.1">
    <property type="nucleotide sequence ID" value="NZ_CH724153.1"/>
</dbReference>